<dbReference type="STRING" id="861557.E3RGW5"/>
<gene>
    <name evidence="3" type="ORF">PTT_07078</name>
</gene>
<dbReference type="GO" id="GO:0016787">
    <property type="term" value="F:hydrolase activity"/>
    <property type="evidence" value="ECO:0007669"/>
    <property type="project" value="InterPro"/>
</dbReference>
<dbReference type="SUPFAM" id="SSF55816">
    <property type="entry name" value="5'-nucleotidase (syn. UDP-sugar hydrolase), C-terminal domain"/>
    <property type="match status" value="1"/>
</dbReference>
<feature type="domain" description="Putative 5'-nucleotidase C-terminal" evidence="2">
    <location>
        <begin position="369"/>
        <end position="496"/>
    </location>
</feature>
<keyword evidence="4" id="KW-1185">Reference proteome</keyword>
<dbReference type="GO" id="GO:0005829">
    <property type="term" value="C:cytosol"/>
    <property type="evidence" value="ECO:0007669"/>
    <property type="project" value="TreeGrafter"/>
</dbReference>
<accession>E3RGW5</accession>
<dbReference type="EMBL" id="GL532966">
    <property type="protein sequence ID" value="EFQ95042.1"/>
    <property type="molecule type" value="Genomic_DNA"/>
</dbReference>
<dbReference type="PIRSF" id="PIRSF017316">
    <property type="entry name" value="Pesterase_C1039"/>
    <property type="match status" value="1"/>
</dbReference>
<name>E3RGW5_PYRTT</name>
<proteinExistence type="predicted"/>
<dbReference type="InterPro" id="IPR014485">
    <property type="entry name" value="Pesterase_C1039"/>
</dbReference>
<dbReference type="Gene3D" id="3.90.780.10">
    <property type="entry name" value="5'-Nucleotidase, C-terminal domain"/>
    <property type="match status" value="2"/>
</dbReference>
<dbReference type="HOGENOM" id="CLU_019028_0_0_1"/>
<dbReference type="InterPro" id="IPR006179">
    <property type="entry name" value="5_nucleotidase/apyrase"/>
</dbReference>
<dbReference type="GO" id="GO:0009166">
    <property type="term" value="P:nucleotide catabolic process"/>
    <property type="evidence" value="ECO:0007669"/>
    <property type="project" value="InterPro"/>
</dbReference>
<dbReference type="InterPro" id="IPR036907">
    <property type="entry name" value="5'-Nucleotdase_C_sf"/>
</dbReference>
<dbReference type="PANTHER" id="PTHR11575">
    <property type="entry name" value="5'-NUCLEOTIDASE-RELATED"/>
    <property type="match status" value="1"/>
</dbReference>
<dbReference type="Proteomes" id="UP000001067">
    <property type="component" value="Unassembled WGS sequence"/>
</dbReference>
<dbReference type="InterPro" id="IPR029052">
    <property type="entry name" value="Metallo-depent_PP-like"/>
</dbReference>
<dbReference type="Pfam" id="PF21953">
    <property type="entry name" value="NadN_nucleosid_C"/>
    <property type="match status" value="1"/>
</dbReference>
<feature type="region of interest" description="Disordered" evidence="1">
    <location>
        <begin position="418"/>
        <end position="446"/>
    </location>
</feature>
<feature type="compositionally biased region" description="Basic residues" evidence="1">
    <location>
        <begin position="420"/>
        <end position="430"/>
    </location>
</feature>
<reference evidence="3 4" key="1">
    <citation type="journal article" date="2010" name="Genome Biol.">
        <title>A first genome assembly of the barley fungal pathogen Pyrenophora teres f. teres.</title>
        <authorList>
            <person name="Ellwood S.R."/>
            <person name="Liu Z."/>
            <person name="Syme R.A."/>
            <person name="Lai Z."/>
            <person name="Hane J.K."/>
            <person name="Keiper F."/>
            <person name="Moffat C.S."/>
            <person name="Oliver R.P."/>
            <person name="Friesen T.L."/>
        </authorList>
    </citation>
    <scope>NUCLEOTIDE SEQUENCE [LARGE SCALE GENOMIC DNA]</scope>
    <source>
        <strain evidence="3 4">0-1</strain>
    </source>
</reference>
<dbReference type="InterPro" id="IPR053828">
    <property type="entry name" value="Nucleosidase_C"/>
</dbReference>
<evidence type="ECO:0000259" key="2">
    <source>
        <dbReference type="Pfam" id="PF21953"/>
    </source>
</evidence>
<dbReference type="OrthoDB" id="7722975at2759"/>
<evidence type="ECO:0000313" key="3">
    <source>
        <dbReference type="EMBL" id="EFQ95042.1"/>
    </source>
</evidence>
<dbReference type="Gene3D" id="3.60.21.10">
    <property type="match status" value="1"/>
</dbReference>
<dbReference type="PANTHER" id="PTHR11575:SF22">
    <property type="entry name" value="ADL392WP"/>
    <property type="match status" value="1"/>
</dbReference>
<dbReference type="SUPFAM" id="SSF56300">
    <property type="entry name" value="Metallo-dependent phosphatases"/>
    <property type="match status" value="1"/>
</dbReference>
<organism evidence="4">
    <name type="scientific">Pyrenophora teres f. teres (strain 0-1)</name>
    <name type="common">Barley net blotch fungus</name>
    <name type="synonym">Drechslera teres f. teres</name>
    <dbReference type="NCBI Taxonomy" id="861557"/>
    <lineage>
        <taxon>Eukaryota</taxon>
        <taxon>Fungi</taxon>
        <taxon>Dikarya</taxon>
        <taxon>Ascomycota</taxon>
        <taxon>Pezizomycotina</taxon>
        <taxon>Dothideomycetes</taxon>
        <taxon>Pleosporomycetidae</taxon>
        <taxon>Pleosporales</taxon>
        <taxon>Pleosporineae</taxon>
        <taxon>Pleosporaceae</taxon>
        <taxon>Pyrenophora</taxon>
    </lineage>
</organism>
<dbReference type="eggNOG" id="KOG4419">
    <property type="taxonomic scope" value="Eukaryota"/>
</dbReference>
<sequence length="551" mass="61185">MQPDAQNGTTIPKGPLEWGQINLLHTTNTHGWLEGHIKEQNYGADWGDYVSFTKHMKQRARKLGVGLLLVDTGDLHDGAVLSDATIPNGNISNAVLENIDYDILAIGNHELYATEIAYETFSNFSKVYAEKYLTSNVQIINPATNQFEYIGHRYRYFTTEQGLHIMAFDVLFDFTGNSNVSEVIKATDMIQQPWFQQAVNYTKPIDLFLITGHNPVRMAAASSTMGTVFMAIRSMRPDVPIQAFGGHTHIRDFAIYDNKSIWLESDRYYETLGWLAMSGIKSSTCKTPHNPKGVPNPTRSGVAPISTERAKLNLTDLYGCAPATYCQYCKPFMAEGNIFGLLQTALATVVVNETRKDTARLIIINTGNCASKVLAILNTGPFQRKKRYLSTADFGFSTILADRYTCIDPSPTYQYDGMSRRSKQGGRLTRRQYTATNPGYTTQDDFGTDGDDTVYSSVLNYSQPNDLQANASFPLDGSTPKTVDLVFLDFIASYIVGALNTPDVGCDFSLEQVSYYMDESFTTNSYLSAYAKVAWQADVPNCPVGKGIGTW</sequence>
<dbReference type="KEGG" id="pte:PTT_07078"/>
<evidence type="ECO:0000256" key="1">
    <source>
        <dbReference type="SAM" id="MobiDB-lite"/>
    </source>
</evidence>
<protein>
    <recommendedName>
        <fullName evidence="2">Putative 5'-nucleotidase C-terminal domain-containing protein</fullName>
    </recommendedName>
</protein>
<dbReference type="AlphaFoldDB" id="E3RGW5"/>
<evidence type="ECO:0000313" key="4">
    <source>
        <dbReference type="Proteomes" id="UP000001067"/>
    </source>
</evidence>